<protein>
    <submittedName>
        <fullName evidence="5">S8 family serine peptidase</fullName>
    </submittedName>
</protein>
<evidence type="ECO:0000256" key="3">
    <source>
        <dbReference type="SAM" id="SignalP"/>
    </source>
</evidence>
<feature type="signal peptide" evidence="3">
    <location>
        <begin position="1"/>
        <end position="22"/>
    </location>
</feature>
<dbReference type="PROSITE" id="PS51892">
    <property type="entry name" value="SUBTILASE"/>
    <property type="match status" value="1"/>
</dbReference>
<evidence type="ECO:0000313" key="6">
    <source>
        <dbReference type="Proteomes" id="UP000322791"/>
    </source>
</evidence>
<evidence type="ECO:0000256" key="1">
    <source>
        <dbReference type="ARBA" id="ARBA00011073"/>
    </source>
</evidence>
<organism evidence="5 6">
    <name type="scientific">Hymenobacter lutimineralis</name>
    <dbReference type="NCBI Taxonomy" id="2606448"/>
    <lineage>
        <taxon>Bacteria</taxon>
        <taxon>Pseudomonadati</taxon>
        <taxon>Bacteroidota</taxon>
        <taxon>Cytophagia</taxon>
        <taxon>Cytophagales</taxon>
        <taxon>Hymenobacteraceae</taxon>
        <taxon>Hymenobacter</taxon>
    </lineage>
</organism>
<dbReference type="InterPro" id="IPR051048">
    <property type="entry name" value="Peptidase_S8/S53_subtilisin"/>
</dbReference>
<comment type="similarity">
    <text evidence="1 2">Belongs to the peptidase S8 family.</text>
</comment>
<dbReference type="NCBIfam" id="TIGR04183">
    <property type="entry name" value="Por_Secre_tail"/>
    <property type="match status" value="1"/>
</dbReference>
<dbReference type="InterPro" id="IPR026444">
    <property type="entry name" value="Secre_tail"/>
</dbReference>
<dbReference type="RefSeq" id="WP_149070874.1">
    <property type="nucleotide sequence ID" value="NZ_VTHL01000009.1"/>
</dbReference>
<dbReference type="Proteomes" id="UP000322791">
    <property type="component" value="Unassembled WGS sequence"/>
</dbReference>
<dbReference type="GO" id="GO:0006508">
    <property type="term" value="P:proteolysis"/>
    <property type="evidence" value="ECO:0007669"/>
    <property type="project" value="InterPro"/>
</dbReference>
<evidence type="ECO:0000259" key="4">
    <source>
        <dbReference type="Pfam" id="PF00082"/>
    </source>
</evidence>
<dbReference type="InterPro" id="IPR008979">
    <property type="entry name" value="Galactose-bd-like_sf"/>
</dbReference>
<sequence length="871" mass="93130">MRVLFLSFASLALFVVPRLGLAQKSTSTSRLAPPLLRASAASAREVRVQVTSGPDFRRWLQQQMPNAHAVASINQPALLTVSNLPAAGLRKLAACPWVRFMDQPNRRAHEETSVASADLTLNTLAAVWHAFPDLTGDGLTVSVKEQAFDTTDLDLRGRAVPFSLDGRNITSHATEMATFIAGAGNTGPLGRGAASHARIASSDFANLLPDDAAVLQAQGVSVQNHSYGVAIENYYGVEAVAYDEQAQQLPSLLHVFSSGNSGDQTSPEGPYAGLAGVANLTGQLKQSKNTLSVGATNAIKELTPRSSRGPAYDGRLKPELVAYGAGGSSDAAALVSGAALLVQDAYRAQHAGALPPSALVKAALLNATDDIGSAGPDFATGFGELDALGAVQTIAERRLLEGSVANLTQRTFPLTVPAGAQELKLTLAWNDPAAAANASQALVNDLDIELVAVGSGQRWRPWVLSPTPRLDSLALPARRGADHLNNVEQITVAVPAPGQYQVVVKGYAVTSGSQPFYVAYETTAPGLHWTWPVAGSVVEAVQPNYVRWQWLGPAAMATLQFRFANDTQWQTVATNVPVQAGYYAWAPPDTAATVQLRLQLNGTGGEESASFLISPDPKLRTVYYCSPQALLAWRAVPGAEQYQLYTLRGRYLEPLRTTSDTTLRIADTEGAAPYYAVAPLVQGQPGYRSLTLNYQQGTSCYIVSFLPRQVVDATLRFDVQLASTYQLVSATLERQDATGYVALQTASPVTATSLQFADAAPTQGSSLYRIRLVTATGATFYSQAERVYYLPDQDVAVFPNPIQSGQALRVAVTGAPVLQLRLFDNLGRLRRELTTDGVINELGTQGLKPGSYLLRVEANDGRRWTRHVMVY</sequence>
<feature type="domain" description="Peptidase S8/S53" evidence="4">
    <location>
        <begin position="137"/>
        <end position="383"/>
    </location>
</feature>
<keyword evidence="3" id="KW-0732">Signal</keyword>
<dbReference type="GO" id="GO:0004252">
    <property type="term" value="F:serine-type endopeptidase activity"/>
    <property type="evidence" value="ECO:0007669"/>
    <property type="project" value="InterPro"/>
</dbReference>
<keyword evidence="6" id="KW-1185">Reference proteome</keyword>
<dbReference type="InterPro" id="IPR000209">
    <property type="entry name" value="Peptidase_S8/S53_dom"/>
</dbReference>
<comment type="caution">
    <text evidence="5">The sequence shown here is derived from an EMBL/GenBank/DDBJ whole genome shotgun (WGS) entry which is preliminary data.</text>
</comment>
<name>A0A5D6V2N9_9BACT</name>
<dbReference type="PANTHER" id="PTHR43399">
    <property type="entry name" value="SUBTILISIN-RELATED"/>
    <property type="match status" value="1"/>
</dbReference>
<comment type="caution">
    <text evidence="2">Lacks conserved residue(s) required for the propagation of feature annotation.</text>
</comment>
<evidence type="ECO:0000313" key="5">
    <source>
        <dbReference type="EMBL" id="TYZ09577.1"/>
    </source>
</evidence>
<dbReference type="InterPro" id="IPR036852">
    <property type="entry name" value="Peptidase_S8/S53_dom_sf"/>
</dbReference>
<feature type="chain" id="PRO_5023006349" evidence="3">
    <location>
        <begin position="23"/>
        <end position="871"/>
    </location>
</feature>
<dbReference type="SUPFAM" id="SSF52743">
    <property type="entry name" value="Subtilisin-like"/>
    <property type="match status" value="1"/>
</dbReference>
<reference evidence="5 6" key="1">
    <citation type="submission" date="2019-08" db="EMBL/GenBank/DDBJ databases">
        <authorList>
            <person name="Seo M.-J."/>
        </authorList>
    </citation>
    <scope>NUCLEOTIDE SEQUENCE [LARGE SCALE GENOMIC DNA]</scope>
    <source>
        <strain evidence="5 6">KIGAM108</strain>
    </source>
</reference>
<gene>
    <name evidence="5" type="ORF">FY528_10045</name>
</gene>
<dbReference type="Gene3D" id="3.40.50.200">
    <property type="entry name" value="Peptidase S8/S53 domain"/>
    <property type="match status" value="1"/>
</dbReference>
<dbReference type="SUPFAM" id="SSF49785">
    <property type="entry name" value="Galactose-binding domain-like"/>
    <property type="match status" value="1"/>
</dbReference>
<dbReference type="AlphaFoldDB" id="A0A5D6V2N9"/>
<proteinExistence type="inferred from homology"/>
<dbReference type="PANTHER" id="PTHR43399:SF4">
    <property type="entry name" value="CELL WALL-ASSOCIATED PROTEASE"/>
    <property type="match status" value="1"/>
</dbReference>
<accession>A0A5D6V2N9</accession>
<dbReference type="Pfam" id="PF00082">
    <property type="entry name" value="Peptidase_S8"/>
    <property type="match status" value="1"/>
</dbReference>
<dbReference type="EMBL" id="VTHL01000009">
    <property type="protein sequence ID" value="TYZ09577.1"/>
    <property type="molecule type" value="Genomic_DNA"/>
</dbReference>
<dbReference type="Gene3D" id="2.60.120.380">
    <property type="match status" value="1"/>
</dbReference>
<evidence type="ECO:0000256" key="2">
    <source>
        <dbReference type="PROSITE-ProRule" id="PRU01240"/>
    </source>
</evidence>